<dbReference type="Pfam" id="PF00849">
    <property type="entry name" value="PseudoU_synth_2"/>
    <property type="match status" value="1"/>
</dbReference>
<evidence type="ECO:0000313" key="10">
    <source>
        <dbReference type="Proteomes" id="UP001521181"/>
    </source>
</evidence>
<dbReference type="SMART" id="SM00363">
    <property type="entry name" value="S4"/>
    <property type="match status" value="1"/>
</dbReference>
<dbReference type="InterPro" id="IPR006145">
    <property type="entry name" value="PsdUridine_synth_RsuA/RluA"/>
</dbReference>
<keyword evidence="3 5" id="KW-0694">RNA-binding</keyword>
<evidence type="ECO:0000256" key="6">
    <source>
        <dbReference type="RuleBase" id="RU003887"/>
    </source>
</evidence>
<dbReference type="InterPro" id="IPR020094">
    <property type="entry name" value="TruA/RsuA/RluB/E/F_N"/>
</dbReference>
<evidence type="ECO:0000313" key="9">
    <source>
        <dbReference type="EMBL" id="MCE5974393.1"/>
    </source>
</evidence>
<dbReference type="PANTHER" id="PTHR47683">
    <property type="entry name" value="PSEUDOURIDINE SYNTHASE FAMILY PROTEIN-RELATED"/>
    <property type="match status" value="1"/>
</dbReference>
<evidence type="ECO:0000259" key="8">
    <source>
        <dbReference type="SMART" id="SM00363"/>
    </source>
</evidence>
<evidence type="ECO:0000256" key="3">
    <source>
        <dbReference type="ARBA" id="ARBA00022884"/>
    </source>
</evidence>
<dbReference type="PROSITE" id="PS01149">
    <property type="entry name" value="PSI_RSU"/>
    <property type="match status" value="1"/>
</dbReference>
<feature type="compositionally biased region" description="Basic and acidic residues" evidence="7">
    <location>
        <begin position="340"/>
        <end position="541"/>
    </location>
</feature>
<evidence type="ECO:0000256" key="4">
    <source>
        <dbReference type="ARBA" id="ARBA00023235"/>
    </source>
</evidence>
<accession>A0ABS8YY31</accession>
<dbReference type="Proteomes" id="UP001521181">
    <property type="component" value="Unassembled WGS sequence"/>
</dbReference>
<dbReference type="Gene3D" id="3.10.290.10">
    <property type="entry name" value="RNA-binding S4 domain"/>
    <property type="match status" value="1"/>
</dbReference>
<dbReference type="InterPro" id="IPR000748">
    <property type="entry name" value="PsdUridine_synth_RsuA/RluB/E/F"/>
</dbReference>
<comment type="caution">
    <text evidence="9">The sequence shown here is derived from an EMBL/GenBank/DDBJ whole genome shotgun (WGS) entry which is preliminary data.</text>
</comment>
<feature type="compositionally biased region" description="Basic and acidic residues" evidence="7">
    <location>
        <begin position="292"/>
        <end position="331"/>
    </location>
</feature>
<gene>
    <name evidence="9" type="ORF">LZA78_12965</name>
</gene>
<evidence type="ECO:0000256" key="2">
    <source>
        <dbReference type="ARBA" id="ARBA00008348"/>
    </source>
</evidence>
<sequence length="585" mass="65595">MTDTPATPANTPERIAKVIARSGVASRRDAEKMILAGRVTVNGKPVTSPALDVSPKDKVAIDGKPIDAPQETRVWLYYKPLGLVTTEKDDQGRRTIFDEMPEGMPRVLNIGRLDLNSEGLLLLTNDGGLKRRLELPETGWLRKYRVRVNGRPTDDTFRPLREGITIDGEDFMPMEITLDRQQGANAWLTVGLREGKNREIRRAMTEIGLTVNRLIRVSYGPFRLNEMQPGDVVEIKRKVLRDQMGDRLLLGVEDGRKSMTEREEAGRAAREARFARANDAKEGRAAPRSRPARGEDDAPRKSFGRQRDFSASGDRPERSERPMGDGAERKPRWSKTGGKPRAEGFRSHRDDAGSDGAERSYGDRPRSDKPWGDKPRGDRPQSDKPWGDKPRGDRPRSDKPWGDKPRGDRPRSDKPWGDKPRGDRPQSDKPWGDKPRGDRPRSDKPWGDKPRGDRPQSDKPWGDKPRGDRPRSDKPWGDKPRGDRPQSDKPWGDKPRGDRPRSDKPWGDKPRGDRPQSDKPWGDKPRGDRPFAAKRDRDDGKPGGFKSQGFKSHGGAGKPRAAGFKSHGAGAGRPQSKGPRGPKRD</sequence>
<dbReference type="InterPro" id="IPR042092">
    <property type="entry name" value="PsdUridine_s_RsuA/RluB/E/F_cat"/>
</dbReference>
<dbReference type="InterPro" id="IPR018496">
    <property type="entry name" value="PsdUridine_synth_RsuA/RluB_CS"/>
</dbReference>
<dbReference type="Gene3D" id="3.30.70.1560">
    <property type="entry name" value="Alpha-L RNA-binding motif"/>
    <property type="match status" value="1"/>
</dbReference>
<feature type="compositionally biased region" description="Basic and acidic residues" evidence="7">
    <location>
        <begin position="259"/>
        <end position="285"/>
    </location>
</feature>
<dbReference type="InterPro" id="IPR050343">
    <property type="entry name" value="RsuA_PseudoU_synthase"/>
</dbReference>
<dbReference type="Gene3D" id="3.30.70.580">
    <property type="entry name" value="Pseudouridine synthase I, catalytic domain, N-terminal subdomain"/>
    <property type="match status" value="1"/>
</dbReference>
<comment type="catalytic activity">
    <reaction evidence="1">
        <text>a uridine in RNA = a pseudouridine in RNA</text>
        <dbReference type="Rhea" id="RHEA:48348"/>
        <dbReference type="Rhea" id="RHEA-COMP:12068"/>
        <dbReference type="Rhea" id="RHEA-COMP:12069"/>
        <dbReference type="ChEBI" id="CHEBI:65314"/>
        <dbReference type="ChEBI" id="CHEBI:65315"/>
    </reaction>
</comment>
<dbReference type="RefSeq" id="WP_233677357.1">
    <property type="nucleotide sequence ID" value="NZ_JAJUOS010000010.1"/>
</dbReference>
<dbReference type="NCBIfam" id="TIGR00093">
    <property type="entry name" value="pseudouridine synthase"/>
    <property type="match status" value="1"/>
</dbReference>
<dbReference type="InterPro" id="IPR002942">
    <property type="entry name" value="S4_RNA-bd"/>
</dbReference>
<keyword evidence="4 6" id="KW-0413">Isomerase</keyword>
<comment type="similarity">
    <text evidence="2 6">Belongs to the pseudouridine synthase RsuA family.</text>
</comment>
<dbReference type="InterPro" id="IPR036986">
    <property type="entry name" value="S4_RNA-bd_sf"/>
</dbReference>
<organism evidence="9 10">
    <name type="scientific">Rhodobacter flavimaris</name>
    <dbReference type="NCBI Taxonomy" id="2907145"/>
    <lineage>
        <taxon>Bacteria</taxon>
        <taxon>Pseudomonadati</taxon>
        <taxon>Pseudomonadota</taxon>
        <taxon>Alphaproteobacteria</taxon>
        <taxon>Rhodobacterales</taxon>
        <taxon>Rhodobacter group</taxon>
        <taxon>Rhodobacter</taxon>
    </lineage>
</organism>
<dbReference type="Pfam" id="PF01479">
    <property type="entry name" value="S4"/>
    <property type="match status" value="1"/>
</dbReference>
<evidence type="ECO:0000256" key="7">
    <source>
        <dbReference type="SAM" id="MobiDB-lite"/>
    </source>
</evidence>
<dbReference type="EMBL" id="JAJUOS010000010">
    <property type="protein sequence ID" value="MCE5974393.1"/>
    <property type="molecule type" value="Genomic_DNA"/>
</dbReference>
<evidence type="ECO:0000256" key="5">
    <source>
        <dbReference type="PROSITE-ProRule" id="PRU00182"/>
    </source>
</evidence>
<proteinExistence type="inferred from homology"/>
<dbReference type="EC" id="5.4.99.-" evidence="6"/>
<name>A0ABS8YY31_9RHOB</name>
<keyword evidence="10" id="KW-1185">Reference proteome</keyword>
<feature type="region of interest" description="Disordered" evidence="7">
    <location>
        <begin position="259"/>
        <end position="585"/>
    </location>
</feature>
<dbReference type="CDD" id="cd00165">
    <property type="entry name" value="S4"/>
    <property type="match status" value="1"/>
</dbReference>
<reference evidence="9 10" key="1">
    <citation type="submission" date="2021-12" db="EMBL/GenBank/DDBJ databases">
        <title>Sinirhodobacter sp. WL0062 is a bacterium isolated from seawater.</title>
        <authorList>
            <person name="Wang L."/>
            <person name="He W."/>
            <person name="Zhang D.-F."/>
        </authorList>
    </citation>
    <scope>NUCLEOTIDE SEQUENCE [LARGE SCALE GENOMIC DNA]</scope>
    <source>
        <strain evidence="9 10">WL0062</strain>
    </source>
</reference>
<dbReference type="SUPFAM" id="SSF55174">
    <property type="entry name" value="Alpha-L RNA-binding motif"/>
    <property type="match status" value="1"/>
</dbReference>
<dbReference type="SUPFAM" id="SSF55120">
    <property type="entry name" value="Pseudouridine synthase"/>
    <property type="match status" value="1"/>
</dbReference>
<dbReference type="PANTHER" id="PTHR47683:SF3">
    <property type="entry name" value="RIBOSOMAL LARGE SUBUNIT PSEUDOURIDINE SYNTHASE B"/>
    <property type="match status" value="1"/>
</dbReference>
<dbReference type="InterPro" id="IPR020103">
    <property type="entry name" value="PsdUridine_synth_cat_dom_sf"/>
</dbReference>
<feature type="domain" description="RNA-binding S4" evidence="8">
    <location>
        <begin position="13"/>
        <end position="71"/>
    </location>
</feature>
<evidence type="ECO:0000256" key="1">
    <source>
        <dbReference type="ARBA" id="ARBA00000073"/>
    </source>
</evidence>
<dbReference type="PROSITE" id="PS50889">
    <property type="entry name" value="S4"/>
    <property type="match status" value="1"/>
</dbReference>
<protein>
    <recommendedName>
        <fullName evidence="6">Pseudouridine synthase</fullName>
        <ecNumber evidence="6">5.4.99.-</ecNumber>
    </recommendedName>
</protein>